<protein>
    <submittedName>
        <fullName evidence="3">DUF402 domain-containing protein</fullName>
    </submittedName>
</protein>
<dbReference type="Gene3D" id="2.40.380.10">
    <property type="entry name" value="FomD-like"/>
    <property type="match status" value="1"/>
</dbReference>
<dbReference type="InterPro" id="IPR050212">
    <property type="entry name" value="Ntdp-like"/>
</dbReference>
<gene>
    <name evidence="3" type="ORF">NAG76_09800</name>
</gene>
<organism evidence="3 4">
    <name type="scientific">Candidatus Pristimantibacillus lignocellulolyticus</name>
    <dbReference type="NCBI Taxonomy" id="2994561"/>
    <lineage>
        <taxon>Bacteria</taxon>
        <taxon>Bacillati</taxon>
        <taxon>Bacillota</taxon>
        <taxon>Bacilli</taxon>
        <taxon>Bacillales</taxon>
        <taxon>Paenibacillaceae</taxon>
        <taxon>Candidatus Pristimantibacillus</taxon>
    </lineage>
</organism>
<dbReference type="InterPro" id="IPR007295">
    <property type="entry name" value="DUF402"/>
</dbReference>
<proteinExistence type="predicted"/>
<dbReference type="GO" id="GO:0016787">
    <property type="term" value="F:hydrolase activity"/>
    <property type="evidence" value="ECO:0007669"/>
    <property type="project" value="UniProtKB-KW"/>
</dbReference>
<name>A0A9J6ZJS5_9BACL</name>
<evidence type="ECO:0000313" key="3">
    <source>
        <dbReference type="EMBL" id="URN96483.1"/>
    </source>
</evidence>
<accession>A0A9J6ZJS5</accession>
<feature type="domain" description="DUF402" evidence="2">
    <location>
        <begin position="24"/>
        <end position="158"/>
    </location>
</feature>
<dbReference type="KEGG" id="plig:NAG76_09800"/>
<dbReference type="Pfam" id="PF04167">
    <property type="entry name" value="DUF402"/>
    <property type="match status" value="1"/>
</dbReference>
<evidence type="ECO:0000259" key="2">
    <source>
        <dbReference type="Pfam" id="PF04167"/>
    </source>
</evidence>
<reference evidence="3" key="1">
    <citation type="submission" date="2022-05" db="EMBL/GenBank/DDBJ databases">
        <title>Novel bacterial taxa in a minimal lignocellulolytic consortium and its capacity to transform plastics disclosed by genome-resolved metagenomics.</title>
        <authorList>
            <person name="Rodriguez C.A.D."/>
            <person name="Diaz-Garcia L."/>
            <person name="Herrera K."/>
            <person name="Tarazona N.A."/>
            <person name="Sproer C."/>
            <person name="Overmann J."/>
            <person name="Jimenez D.J."/>
        </authorList>
    </citation>
    <scope>NUCLEOTIDE SEQUENCE</scope>
    <source>
        <strain evidence="3">MAG5</strain>
    </source>
</reference>
<evidence type="ECO:0000313" key="4">
    <source>
        <dbReference type="Proteomes" id="UP001056756"/>
    </source>
</evidence>
<sequence length="175" mass="21052">MEQHIQVRNPVQIQAFKYPNRLHYEWQADLIELNEQYAMVACHAGRAFQHHTKQKQFIMPYPSIEIFFFKEWYTFSVSFRENEEMMHYCNIAMPAQYKDNIISFIDLDLDYLQEPHEDWKVVDEDEFAHNQQIFKYPEHLIAGARLGLAKLQQIVETNQFPFDGKIDIQKYESVL</sequence>
<evidence type="ECO:0000256" key="1">
    <source>
        <dbReference type="ARBA" id="ARBA00022801"/>
    </source>
</evidence>
<keyword evidence="1" id="KW-0378">Hydrolase</keyword>
<dbReference type="Proteomes" id="UP001056756">
    <property type="component" value="Chromosome"/>
</dbReference>
<dbReference type="InterPro" id="IPR035930">
    <property type="entry name" value="FomD-like_sf"/>
</dbReference>
<dbReference type="AlphaFoldDB" id="A0A9J6ZJS5"/>
<dbReference type="PANTHER" id="PTHR39159">
    <property type="match status" value="1"/>
</dbReference>
<dbReference type="SUPFAM" id="SSF159234">
    <property type="entry name" value="FomD-like"/>
    <property type="match status" value="1"/>
</dbReference>
<dbReference type="EMBL" id="CP097899">
    <property type="protein sequence ID" value="URN96483.1"/>
    <property type="molecule type" value="Genomic_DNA"/>
</dbReference>
<dbReference type="PANTHER" id="PTHR39159:SF1">
    <property type="entry name" value="UPF0374 PROTEIN YGAC"/>
    <property type="match status" value="1"/>
</dbReference>